<dbReference type="EMBL" id="JAACNH010000003">
    <property type="protein sequence ID" value="KAG8449761.1"/>
    <property type="molecule type" value="Genomic_DNA"/>
</dbReference>
<feature type="compositionally biased region" description="Acidic residues" evidence="1">
    <location>
        <begin position="310"/>
        <end position="327"/>
    </location>
</feature>
<dbReference type="Pfam" id="PF13873">
    <property type="entry name" value="Myb_DNA-bind_5"/>
    <property type="match status" value="1"/>
</dbReference>
<comment type="caution">
    <text evidence="3">The sequence shown here is derived from an EMBL/GenBank/DDBJ whole genome shotgun (WGS) entry which is preliminary data.</text>
</comment>
<keyword evidence="4" id="KW-1185">Reference proteome</keyword>
<feature type="region of interest" description="Disordered" evidence="1">
    <location>
        <begin position="249"/>
        <end position="277"/>
    </location>
</feature>
<feature type="region of interest" description="Disordered" evidence="1">
    <location>
        <begin position="64"/>
        <end position="114"/>
    </location>
</feature>
<dbReference type="Proteomes" id="UP000812440">
    <property type="component" value="Chromosome 8_10"/>
</dbReference>
<feature type="domain" description="Myb/SANT-like DNA-binding" evidence="2">
    <location>
        <begin position="128"/>
        <end position="203"/>
    </location>
</feature>
<dbReference type="InterPro" id="IPR028002">
    <property type="entry name" value="Myb_DNA-bind_5"/>
</dbReference>
<dbReference type="PANTHER" id="PTHR23098">
    <property type="entry name" value="AGAP001331-PA-RELATED"/>
    <property type="match status" value="1"/>
</dbReference>
<protein>
    <recommendedName>
        <fullName evidence="2">Myb/SANT-like DNA-binding domain-containing protein</fullName>
    </recommendedName>
</protein>
<name>A0A8T2K565_9PIPI</name>
<reference evidence="3" key="1">
    <citation type="thesis" date="2020" institute="ProQuest LLC" country="789 East Eisenhower Parkway, Ann Arbor, MI, USA">
        <title>Comparative Genomics and Chromosome Evolution.</title>
        <authorList>
            <person name="Mudd A.B."/>
        </authorList>
    </citation>
    <scope>NUCLEOTIDE SEQUENCE</scope>
    <source>
        <strain evidence="3">Female2</strain>
        <tissue evidence="3">Blood</tissue>
    </source>
</reference>
<evidence type="ECO:0000313" key="3">
    <source>
        <dbReference type="EMBL" id="KAG8449761.1"/>
    </source>
</evidence>
<sequence>MAEQWSLKVEECSTDVLEERGVKVEECSTGDLKVRGIKLEEINSDDLEDWGSLVDGIFLRRNEKIEPEARNNEEKEPEARKSEEKEPKAWNSEEKKKKKQEVIKQKGPRRRRQAYLRCRSSPCSDRLRNMKFTEDENDVLVTKVMENYRKLYGDDASRTSSFEKKRIWRGILDSVNRLGVSVRNVDNCKKRFADCKRFVRTKMNRNRHHGGKRPPLNVYYAEWEEKIKEIVCPLGDVIPGVIDSADPCTYEGPGHWSSQGNTTPEAQLSPEENFTPDVPVLFDTRMQTEPETQAANKESRASRKHKDLSVEVEVEVEEEEEESSSQEESDHQHSTEEADLPEMEQLLLKGQEFFRQTLRRQLHSVRQEVRDFKREHTKRMDSLLTLHREHLIVEEQRNEILSQLVATVNNLATSLNTGDAGKTQQNTQPSIAATSASTGENSTMKGSSGNAITQSVDDVRNNAKKFIKTFSWYYGYNTNKRTK</sequence>
<evidence type="ECO:0000256" key="1">
    <source>
        <dbReference type="SAM" id="MobiDB-lite"/>
    </source>
</evidence>
<gene>
    <name evidence="3" type="ORF">GDO86_016421</name>
</gene>
<dbReference type="PANTHER" id="PTHR23098:SF23">
    <property type="entry name" value="MYB-RELATED TRANSCRIPTION FACTOR, PARTNER OF PROFILIN-LIKE ISOFORM X2-RELATED"/>
    <property type="match status" value="1"/>
</dbReference>
<accession>A0A8T2K565</accession>
<feature type="region of interest" description="Disordered" evidence="1">
    <location>
        <begin position="417"/>
        <end position="452"/>
    </location>
</feature>
<evidence type="ECO:0000259" key="2">
    <source>
        <dbReference type="Pfam" id="PF13873"/>
    </source>
</evidence>
<dbReference type="GO" id="GO:0005634">
    <property type="term" value="C:nucleus"/>
    <property type="evidence" value="ECO:0007669"/>
    <property type="project" value="TreeGrafter"/>
</dbReference>
<proteinExistence type="predicted"/>
<feature type="region of interest" description="Disordered" evidence="1">
    <location>
        <begin position="289"/>
        <end position="338"/>
    </location>
</feature>
<organism evidence="3 4">
    <name type="scientific">Hymenochirus boettgeri</name>
    <name type="common">Congo dwarf clawed frog</name>
    <dbReference type="NCBI Taxonomy" id="247094"/>
    <lineage>
        <taxon>Eukaryota</taxon>
        <taxon>Metazoa</taxon>
        <taxon>Chordata</taxon>
        <taxon>Craniata</taxon>
        <taxon>Vertebrata</taxon>
        <taxon>Euteleostomi</taxon>
        <taxon>Amphibia</taxon>
        <taxon>Batrachia</taxon>
        <taxon>Anura</taxon>
        <taxon>Pipoidea</taxon>
        <taxon>Pipidae</taxon>
        <taxon>Pipinae</taxon>
        <taxon>Hymenochirus</taxon>
    </lineage>
</organism>
<evidence type="ECO:0000313" key="4">
    <source>
        <dbReference type="Proteomes" id="UP000812440"/>
    </source>
</evidence>
<dbReference type="AlphaFoldDB" id="A0A8T2K565"/>
<dbReference type="OrthoDB" id="9867031at2759"/>
<feature type="compositionally biased region" description="Polar residues" evidence="1">
    <location>
        <begin position="256"/>
        <end position="272"/>
    </location>
</feature>
<feature type="compositionally biased region" description="Basic and acidic residues" evidence="1">
    <location>
        <begin position="64"/>
        <end position="104"/>
    </location>
</feature>